<comment type="caution">
    <text evidence="3">The sequence shown here is derived from an EMBL/GenBank/DDBJ whole genome shotgun (WGS) entry which is preliminary data.</text>
</comment>
<sequence>MTQFRVKKKRTLCVIVVTTCLLGFVVLLSTIKDQTSLNVGSDYDLRYDIDGADIVSDELYQQHNNQFEMNIESGFKHIERKPQAHIERNSNQYNDARNGFRDNTDDANLSEDYTNPDYDMNVKLKKIGEASEEEDDDEDDDDIVAEDDEDDGYYDNTNENAVFKSDDFDMQNYRKFSNMENGVVKMNQEQSQDSIVNDRLLADSLNVKLEKPVQYNKIIPQDLKHSAVKQDSKSRTKCAEGKPCVTIKTTERSHKPIQKHTKALDATEKSRIGLNPQTQIPAQPGVKELPLEAPILNSQKESLQNTLMSPIPERMAPNVNDSNVTVRSNMGIPIVVQGVFWSDDLLQYVPKGPSKQDTETFVKKVQQIHVKDIKPSTWDRCGRDKNKFVILEDGTQLCVRYRAPHSKLVKGEVLSFYLAKWLKLDNVPITVLSTVDNTSPQWRGHNITSLGWQKGEPAALIQYIDNLNILQRSRVKIPDQLLKAYETGSILDSNSSLMTSLRVEELIELIQWTQMIIFDYLTGNYDRVASMQDGAEKENKPKIMHDNMRNLRKNWKTGKLWLIDNESGMFDGYELLYLGDQNSRRFLKFHKEMLESICIFDKHMVTAIEELLKHDQPQIVLESFAQTHDPLYKTVEAKLKINHLAEHFKDRLKEVYNWVKKCQKR</sequence>
<feature type="region of interest" description="Disordered" evidence="1">
    <location>
        <begin position="88"/>
        <end position="160"/>
    </location>
</feature>
<gene>
    <name evidence="3" type="ORF">OFUS_LOCUS11530</name>
</gene>
<name>A0A8J1UDH2_OWEFU</name>
<dbReference type="Proteomes" id="UP000749559">
    <property type="component" value="Unassembled WGS sequence"/>
</dbReference>
<feature type="compositionally biased region" description="Acidic residues" evidence="1">
    <location>
        <begin position="130"/>
        <end position="153"/>
    </location>
</feature>
<evidence type="ECO:0000313" key="4">
    <source>
        <dbReference type="Proteomes" id="UP000749559"/>
    </source>
</evidence>
<dbReference type="PANTHER" id="PTHR13147:SF5">
    <property type="entry name" value="FOUR-JOINTED BOX PROTEIN 1"/>
    <property type="match status" value="1"/>
</dbReference>
<dbReference type="GO" id="GO:0007267">
    <property type="term" value="P:cell-cell signaling"/>
    <property type="evidence" value="ECO:0007669"/>
    <property type="project" value="TreeGrafter"/>
</dbReference>
<accession>A0A8J1UDH2</accession>
<organism evidence="3 4">
    <name type="scientific">Owenia fusiformis</name>
    <name type="common">Polychaete worm</name>
    <dbReference type="NCBI Taxonomy" id="6347"/>
    <lineage>
        <taxon>Eukaryota</taxon>
        <taxon>Metazoa</taxon>
        <taxon>Spiralia</taxon>
        <taxon>Lophotrochozoa</taxon>
        <taxon>Annelida</taxon>
        <taxon>Polychaeta</taxon>
        <taxon>Sedentaria</taxon>
        <taxon>Canalipalpata</taxon>
        <taxon>Sabellida</taxon>
        <taxon>Oweniida</taxon>
        <taxon>Oweniidae</taxon>
        <taxon>Owenia</taxon>
    </lineage>
</organism>
<dbReference type="OrthoDB" id="10055077at2759"/>
<dbReference type="PRINTS" id="PR02072">
    <property type="entry name" value="4JOINTEDBOX1"/>
</dbReference>
<evidence type="ECO:0000256" key="2">
    <source>
        <dbReference type="SAM" id="Phobius"/>
    </source>
</evidence>
<evidence type="ECO:0000313" key="3">
    <source>
        <dbReference type="EMBL" id="CAH1785482.1"/>
    </source>
</evidence>
<protein>
    <submittedName>
        <fullName evidence="3">Uncharacterized protein</fullName>
    </submittedName>
</protein>
<evidence type="ECO:0000256" key="1">
    <source>
        <dbReference type="SAM" id="MobiDB-lite"/>
    </source>
</evidence>
<dbReference type="InterPro" id="IPR024868">
    <property type="entry name" value="FJX1/FJ"/>
</dbReference>
<keyword evidence="2" id="KW-1133">Transmembrane helix</keyword>
<dbReference type="AlphaFoldDB" id="A0A8J1UDH2"/>
<proteinExistence type="predicted"/>
<dbReference type="EMBL" id="CAIIXF020000006">
    <property type="protein sequence ID" value="CAH1785482.1"/>
    <property type="molecule type" value="Genomic_DNA"/>
</dbReference>
<feature type="compositionally biased region" description="Basic and acidic residues" evidence="1">
    <location>
        <begin position="120"/>
        <end position="129"/>
    </location>
</feature>
<dbReference type="PANTHER" id="PTHR13147">
    <property type="entry name" value="FOUR-JOINTED BOX PROTEIN 1"/>
    <property type="match status" value="1"/>
</dbReference>
<keyword evidence="2" id="KW-0812">Transmembrane</keyword>
<keyword evidence="2" id="KW-0472">Membrane</keyword>
<feature type="transmembrane region" description="Helical" evidence="2">
    <location>
        <begin position="12"/>
        <end position="31"/>
    </location>
</feature>
<reference evidence="3" key="1">
    <citation type="submission" date="2022-03" db="EMBL/GenBank/DDBJ databases">
        <authorList>
            <person name="Martin C."/>
        </authorList>
    </citation>
    <scope>NUCLEOTIDE SEQUENCE</scope>
</reference>
<dbReference type="GO" id="GO:0005615">
    <property type="term" value="C:extracellular space"/>
    <property type="evidence" value="ECO:0007669"/>
    <property type="project" value="TreeGrafter"/>
</dbReference>
<keyword evidence="4" id="KW-1185">Reference proteome</keyword>